<comment type="similarity">
    <text evidence="1">Belongs to the carbon-nitrogen hydrolase superfamily. NIT1/NIT2 family.</text>
</comment>
<dbReference type="InterPro" id="IPR001110">
    <property type="entry name" value="UPF0012_CS"/>
</dbReference>
<dbReference type="Pfam" id="PF00795">
    <property type="entry name" value="CN_hydrolase"/>
    <property type="match status" value="1"/>
</dbReference>
<feature type="domain" description="CN hydrolase" evidence="3">
    <location>
        <begin position="5"/>
        <end position="266"/>
    </location>
</feature>
<evidence type="ECO:0000256" key="1">
    <source>
        <dbReference type="ARBA" id="ARBA00010613"/>
    </source>
</evidence>
<dbReference type="RefSeq" id="WP_179928334.1">
    <property type="nucleotide sequence ID" value="NZ_JACCDD010000010.1"/>
</dbReference>
<protein>
    <submittedName>
        <fullName evidence="4">Carbon-nitrogen hydrolase family protein</fullName>
    </submittedName>
</protein>
<evidence type="ECO:0000259" key="3">
    <source>
        <dbReference type="PROSITE" id="PS50263"/>
    </source>
</evidence>
<dbReference type="EMBL" id="JACCDD010000010">
    <property type="protein sequence ID" value="NYS46373.1"/>
    <property type="molecule type" value="Genomic_DNA"/>
</dbReference>
<gene>
    <name evidence="4" type="ORF">HZS79_15635</name>
</gene>
<sequence length="295" mass="31876">MSRKLEVSLAQLDFAPLAPIGNGEQLIETATSEAKNGAGLIVFPELCNTGYVEPLAPGEGFPSGAASHTEYAKQLYNAAANHDGALIKTLSAVCAHYDCHIVVGLALRSATQSGKLYNASLLLGPGGIQACYAKTHLWHNEKLYFTPGRSMPVCDIPAARIGMQVCYDIRFPEVTRCLALGGAEVVTNIWASFRHANVPLEDPDTFRHRAYTRAQENGLFFVSCNRVGRHGGMQFMGRSLVARPDGSTLAALDHEQTGILRASLALDEIAEYRMATGILNDRRPELYSAIADVAK</sequence>
<comment type="caution">
    <text evidence="4">The sequence shown here is derived from an EMBL/GenBank/DDBJ whole genome shotgun (WGS) entry which is preliminary data.</text>
</comment>
<dbReference type="PANTHER" id="PTHR43674">
    <property type="entry name" value="NITRILASE C965.09-RELATED"/>
    <property type="match status" value="1"/>
</dbReference>
<organism evidence="4 5">
    <name type="scientific">Vreelandella zhaodongensis</name>
    <name type="common">Halomonas zhaodongensis</name>
    <dbReference type="NCBI Taxonomy" id="1176240"/>
    <lineage>
        <taxon>Bacteria</taxon>
        <taxon>Pseudomonadati</taxon>
        <taxon>Pseudomonadota</taxon>
        <taxon>Gammaproteobacteria</taxon>
        <taxon>Oceanospirillales</taxon>
        <taxon>Halomonadaceae</taxon>
        <taxon>Vreelandella</taxon>
    </lineage>
</organism>
<dbReference type="InterPro" id="IPR050345">
    <property type="entry name" value="Aliph_Amidase/BUP"/>
</dbReference>
<keyword evidence="5" id="KW-1185">Reference proteome</keyword>
<evidence type="ECO:0000313" key="4">
    <source>
        <dbReference type="EMBL" id="NYS46373.1"/>
    </source>
</evidence>
<dbReference type="Gene3D" id="3.60.110.10">
    <property type="entry name" value="Carbon-nitrogen hydrolase"/>
    <property type="match status" value="1"/>
</dbReference>
<dbReference type="InterPro" id="IPR003010">
    <property type="entry name" value="C-N_Hydrolase"/>
</dbReference>
<dbReference type="GO" id="GO:0016787">
    <property type="term" value="F:hydrolase activity"/>
    <property type="evidence" value="ECO:0007669"/>
    <property type="project" value="UniProtKB-KW"/>
</dbReference>
<proteinExistence type="inferred from homology"/>
<dbReference type="PROSITE" id="PS50263">
    <property type="entry name" value="CN_HYDROLASE"/>
    <property type="match status" value="1"/>
</dbReference>
<dbReference type="InterPro" id="IPR036526">
    <property type="entry name" value="C-N_Hydrolase_sf"/>
</dbReference>
<keyword evidence="2 4" id="KW-0378">Hydrolase</keyword>
<evidence type="ECO:0000313" key="5">
    <source>
        <dbReference type="Proteomes" id="UP000528918"/>
    </source>
</evidence>
<accession>A0ABX2SWA4</accession>
<dbReference type="PROSITE" id="PS01227">
    <property type="entry name" value="UPF0012"/>
    <property type="match status" value="1"/>
</dbReference>
<dbReference type="CDD" id="cd07197">
    <property type="entry name" value="nitrilase"/>
    <property type="match status" value="1"/>
</dbReference>
<dbReference type="SUPFAM" id="SSF56317">
    <property type="entry name" value="Carbon-nitrogen hydrolase"/>
    <property type="match status" value="1"/>
</dbReference>
<evidence type="ECO:0000256" key="2">
    <source>
        <dbReference type="ARBA" id="ARBA00022801"/>
    </source>
</evidence>
<dbReference type="PANTHER" id="PTHR43674:SF16">
    <property type="entry name" value="CARBON-NITROGEN FAMILY, PUTATIVE (AFU_ORTHOLOGUE AFUA_5G02350)-RELATED"/>
    <property type="match status" value="1"/>
</dbReference>
<reference evidence="4 5" key="1">
    <citation type="journal article" date="2013" name="Antonie Van Leeuwenhoek">
        <title>Halomonas zhaodongensis sp. nov., a slightly halophilic bacterium isolated from saline-alkaline soils in Zhaodong, China.</title>
        <authorList>
            <person name="Jiang J."/>
            <person name="Pan Y."/>
            <person name="Meng L."/>
            <person name="Hu S."/>
            <person name="Zhang X."/>
            <person name="Hu B."/>
            <person name="Meng J."/>
            <person name="Li C."/>
            <person name="Huang H."/>
            <person name="Wang K."/>
            <person name="Su T."/>
        </authorList>
    </citation>
    <scope>NUCLEOTIDE SEQUENCE [LARGE SCALE GENOMIC DNA]</scope>
    <source>
        <strain evidence="4 5">NEAU-ST10-25</strain>
    </source>
</reference>
<dbReference type="Proteomes" id="UP000528918">
    <property type="component" value="Unassembled WGS sequence"/>
</dbReference>
<name>A0ABX2SWA4_VREZH</name>